<dbReference type="InterPro" id="IPR038081">
    <property type="entry name" value="CalX-like_sf"/>
</dbReference>
<sequence>MSGEPIVRRIIRRNPRTTFPSFHVVFETYTPNEVATLAAEAEKKKPEERTERERIAILGKPRLGPTNRAQVRIKESKEF</sequence>
<accession>A0A653DLE9</accession>
<reference evidence="1 2" key="1">
    <citation type="submission" date="2019-01" db="EMBL/GenBank/DDBJ databases">
        <authorList>
            <person name="Sayadi A."/>
        </authorList>
    </citation>
    <scope>NUCLEOTIDE SEQUENCE [LARGE SCALE GENOMIC DNA]</scope>
</reference>
<evidence type="ECO:0000313" key="1">
    <source>
        <dbReference type="EMBL" id="VEN61046.1"/>
    </source>
</evidence>
<name>A0A653DLE9_CALMS</name>
<feature type="non-terminal residue" evidence="1">
    <location>
        <position position="79"/>
    </location>
</feature>
<keyword evidence="2" id="KW-1185">Reference proteome</keyword>
<protein>
    <submittedName>
        <fullName evidence="1">Uncharacterized protein</fullName>
    </submittedName>
</protein>
<dbReference type="Gene3D" id="2.60.40.2030">
    <property type="match status" value="1"/>
</dbReference>
<proteinExistence type="predicted"/>
<evidence type="ECO:0000313" key="2">
    <source>
        <dbReference type="Proteomes" id="UP000410492"/>
    </source>
</evidence>
<dbReference type="AlphaFoldDB" id="A0A653DLE9"/>
<organism evidence="1 2">
    <name type="scientific">Callosobruchus maculatus</name>
    <name type="common">Southern cowpea weevil</name>
    <name type="synonym">Pulse bruchid</name>
    <dbReference type="NCBI Taxonomy" id="64391"/>
    <lineage>
        <taxon>Eukaryota</taxon>
        <taxon>Metazoa</taxon>
        <taxon>Ecdysozoa</taxon>
        <taxon>Arthropoda</taxon>
        <taxon>Hexapoda</taxon>
        <taxon>Insecta</taxon>
        <taxon>Pterygota</taxon>
        <taxon>Neoptera</taxon>
        <taxon>Endopterygota</taxon>
        <taxon>Coleoptera</taxon>
        <taxon>Polyphaga</taxon>
        <taxon>Cucujiformia</taxon>
        <taxon>Chrysomeloidea</taxon>
        <taxon>Chrysomelidae</taxon>
        <taxon>Bruchinae</taxon>
        <taxon>Bruchini</taxon>
        <taxon>Callosobruchus</taxon>
    </lineage>
</organism>
<dbReference type="Proteomes" id="UP000410492">
    <property type="component" value="Unassembled WGS sequence"/>
</dbReference>
<dbReference type="EMBL" id="CAACVG010012915">
    <property type="protein sequence ID" value="VEN61046.1"/>
    <property type="molecule type" value="Genomic_DNA"/>
</dbReference>
<gene>
    <name evidence="1" type="ORF">CALMAC_LOCUS18561</name>
</gene>